<keyword evidence="6" id="KW-1185">Reference proteome</keyword>
<dbReference type="InterPro" id="IPR009075">
    <property type="entry name" value="AcylCo_DH/oxidase_C"/>
</dbReference>
<keyword evidence="1" id="KW-0285">Flavoprotein</keyword>
<proteinExistence type="predicted"/>
<evidence type="ECO:0000256" key="2">
    <source>
        <dbReference type="ARBA" id="ARBA00022827"/>
    </source>
</evidence>
<evidence type="ECO:0000313" key="6">
    <source>
        <dbReference type="Proteomes" id="UP000292452"/>
    </source>
</evidence>
<evidence type="ECO:0000313" key="5">
    <source>
        <dbReference type="EMBL" id="TBO60382.1"/>
    </source>
</evidence>
<dbReference type="AlphaFoldDB" id="A0A4Q9HYP3"/>
<dbReference type="PANTHER" id="PTHR43884:SF20">
    <property type="entry name" value="ACYL-COA DEHYDROGENASE FADE28"/>
    <property type="match status" value="1"/>
</dbReference>
<accession>A0A4Q9HYP3</accession>
<dbReference type="SUPFAM" id="SSF47203">
    <property type="entry name" value="Acyl-CoA dehydrogenase C-terminal domain-like"/>
    <property type="match status" value="1"/>
</dbReference>
<dbReference type="Pfam" id="PF00441">
    <property type="entry name" value="Acyl-CoA_dh_1"/>
    <property type="match status" value="1"/>
</dbReference>
<dbReference type="InterPro" id="IPR036250">
    <property type="entry name" value="AcylCo_DH-like_C"/>
</dbReference>
<sequence>MSTESLLERAAAVLAGAQETDARERPAESARTVWDELRAADALPPLDTDPAALVALVCEAGYRGTPAPLGETLLAARPLLAAAGLTVPDGPLTVASGSLDVRFTHVDTGSRVGPLGARGTDDALRVSGTLHRVPWARAADAVAVLTEGPSGGPVLLLLEAAECRRAEGTNLAGEPRDDLVLTDVAVPAERVRRVPAALVREAQWRAGLARAALIAGAARRCVELTVAHTTSRVQFGRPLSHFQAVKQEEAKLVEEAALIAAAVEAAAAALADPGTAADPDTAEFAACVAAAQASASVAEITRIAHQLHGAIGFTELSPLRLATTRMWSWRDEDGSEHAWFRRIGRRVVEGGSDRLWPQVTGVGGDPSR</sequence>
<gene>
    <name evidence="5" type="ORF">EYS09_06890</name>
</gene>
<name>A0A4Q9HYP3_STRKA</name>
<comment type="caution">
    <text evidence="5">The sequence shown here is derived from an EMBL/GenBank/DDBJ whole genome shotgun (WGS) entry which is preliminary data.</text>
</comment>
<evidence type="ECO:0000256" key="3">
    <source>
        <dbReference type="ARBA" id="ARBA00023002"/>
    </source>
</evidence>
<feature type="domain" description="Acyl-CoA dehydrogenase/oxidase C-terminal" evidence="4">
    <location>
        <begin position="209"/>
        <end position="346"/>
    </location>
</feature>
<dbReference type="GO" id="GO:0003995">
    <property type="term" value="F:acyl-CoA dehydrogenase activity"/>
    <property type="evidence" value="ECO:0007669"/>
    <property type="project" value="TreeGrafter"/>
</dbReference>
<reference evidence="5 6" key="1">
    <citation type="submission" date="2019-02" db="EMBL/GenBank/DDBJ databases">
        <title>Draft Genome Sequence of Streptomyces sp. AM-2504, identified by 16S rRNA comparative analysis as a Streptomyces Kasugaensis strain.</title>
        <authorList>
            <person name="Napolioni V."/>
            <person name="Giuliodori A.M."/>
            <person name="Spurio R."/>
            <person name="Fabbretti A."/>
        </authorList>
    </citation>
    <scope>NUCLEOTIDE SEQUENCE [LARGE SCALE GENOMIC DNA]</scope>
    <source>
        <strain evidence="5 6">AM-2504</strain>
    </source>
</reference>
<keyword evidence="3" id="KW-0560">Oxidoreductase</keyword>
<keyword evidence="2" id="KW-0274">FAD</keyword>
<dbReference type="Gene3D" id="1.20.140.10">
    <property type="entry name" value="Butyryl-CoA Dehydrogenase, subunit A, domain 3"/>
    <property type="match status" value="1"/>
</dbReference>
<dbReference type="EMBL" id="SIXH01000040">
    <property type="protein sequence ID" value="TBO60382.1"/>
    <property type="molecule type" value="Genomic_DNA"/>
</dbReference>
<evidence type="ECO:0000259" key="4">
    <source>
        <dbReference type="Pfam" id="PF00441"/>
    </source>
</evidence>
<protein>
    <submittedName>
        <fullName evidence="5">Acyl-CoA dehydrogenase</fullName>
    </submittedName>
</protein>
<dbReference type="Proteomes" id="UP000292452">
    <property type="component" value="Unassembled WGS sequence"/>
</dbReference>
<organism evidence="5 6">
    <name type="scientific">Streptomyces kasugaensis</name>
    <dbReference type="NCBI Taxonomy" id="1946"/>
    <lineage>
        <taxon>Bacteria</taxon>
        <taxon>Bacillati</taxon>
        <taxon>Actinomycetota</taxon>
        <taxon>Actinomycetes</taxon>
        <taxon>Kitasatosporales</taxon>
        <taxon>Streptomycetaceae</taxon>
        <taxon>Streptomyces</taxon>
    </lineage>
</organism>
<dbReference type="RefSeq" id="WP_131122540.1">
    <property type="nucleotide sequence ID" value="NZ_SIXH01000040.1"/>
</dbReference>
<evidence type="ECO:0000256" key="1">
    <source>
        <dbReference type="ARBA" id="ARBA00022630"/>
    </source>
</evidence>
<dbReference type="PANTHER" id="PTHR43884">
    <property type="entry name" value="ACYL-COA DEHYDROGENASE"/>
    <property type="match status" value="1"/>
</dbReference>